<dbReference type="Pfam" id="PF00069">
    <property type="entry name" value="Pkinase"/>
    <property type="match status" value="1"/>
</dbReference>
<evidence type="ECO:0000256" key="6">
    <source>
        <dbReference type="ARBA" id="ARBA00022840"/>
    </source>
</evidence>
<dbReference type="InterPro" id="IPR000719">
    <property type="entry name" value="Prot_kinase_dom"/>
</dbReference>
<dbReference type="PROSITE" id="PS50011">
    <property type="entry name" value="PROTEIN_KINASE_DOM"/>
    <property type="match status" value="1"/>
</dbReference>
<evidence type="ECO:0000256" key="7">
    <source>
        <dbReference type="ARBA" id="ARBA00047899"/>
    </source>
</evidence>
<dbReference type="OMA" id="RENDHFF"/>
<evidence type="ECO:0000313" key="10">
    <source>
        <dbReference type="EMBL" id="EEQ28315.1"/>
    </source>
</evidence>
<dbReference type="GO" id="GO:0005524">
    <property type="term" value="F:ATP binding"/>
    <property type="evidence" value="ECO:0007669"/>
    <property type="project" value="UniProtKB-KW"/>
</dbReference>
<organism evidence="10 11">
    <name type="scientific">Arthroderma otae (strain ATCC MYA-4605 / CBS 113480)</name>
    <name type="common">Microsporum canis</name>
    <dbReference type="NCBI Taxonomy" id="554155"/>
    <lineage>
        <taxon>Eukaryota</taxon>
        <taxon>Fungi</taxon>
        <taxon>Dikarya</taxon>
        <taxon>Ascomycota</taxon>
        <taxon>Pezizomycotina</taxon>
        <taxon>Eurotiomycetes</taxon>
        <taxon>Eurotiomycetidae</taxon>
        <taxon>Onygenales</taxon>
        <taxon>Arthrodermataceae</taxon>
        <taxon>Microsporum</taxon>
    </lineage>
</organism>
<evidence type="ECO:0000259" key="9">
    <source>
        <dbReference type="PROSITE" id="PS50011"/>
    </source>
</evidence>
<evidence type="ECO:0000256" key="5">
    <source>
        <dbReference type="ARBA" id="ARBA00022777"/>
    </source>
</evidence>
<reference evidence="11" key="1">
    <citation type="journal article" date="2012" name="MBio">
        <title>Comparative genome analysis of Trichophyton rubrum and related dermatophytes reveals candidate genes involved in infection.</title>
        <authorList>
            <person name="Martinez D.A."/>
            <person name="Oliver B.G."/>
            <person name="Graeser Y."/>
            <person name="Goldberg J.M."/>
            <person name="Li W."/>
            <person name="Martinez-Rossi N.M."/>
            <person name="Monod M."/>
            <person name="Shelest E."/>
            <person name="Barton R.C."/>
            <person name="Birch E."/>
            <person name="Brakhage A.A."/>
            <person name="Chen Z."/>
            <person name="Gurr S.J."/>
            <person name="Heiman D."/>
            <person name="Heitman J."/>
            <person name="Kosti I."/>
            <person name="Rossi A."/>
            <person name="Saif S."/>
            <person name="Samalova M."/>
            <person name="Saunders C.W."/>
            <person name="Shea T."/>
            <person name="Summerbell R.C."/>
            <person name="Xu J."/>
            <person name="Young S."/>
            <person name="Zeng Q."/>
            <person name="Birren B.W."/>
            <person name="Cuomo C.A."/>
            <person name="White T.C."/>
        </authorList>
    </citation>
    <scope>NUCLEOTIDE SEQUENCE [LARGE SCALE GENOMIC DNA]</scope>
    <source>
        <strain evidence="11">ATCC MYA-4605 / CBS 113480</strain>
    </source>
</reference>
<dbReference type="InterPro" id="IPR011009">
    <property type="entry name" value="Kinase-like_dom_sf"/>
</dbReference>
<keyword evidence="5 10" id="KW-0418">Kinase</keyword>
<evidence type="ECO:0000313" key="11">
    <source>
        <dbReference type="Proteomes" id="UP000002035"/>
    </source>
</evidence>
<evidence type="ECO:0000256" key="4">
    <source>
        <dbReference type="ARBA" id="ARBA00022741"/>
    </source>
</evidence>
<comment type="catalytic activity">
    <reaction evidence="8">
        <text>L-seryl-[protein] + ATP = O-phospho-L-seryl-[protein] + ADP + H(+)</text>
        <dbReference type="Rhea" id="RHEA:17989"/>
        <dbReference type="Rhea" id="RHEA-COMP:9863"/>
        <dbReference type="Rhea" id="RHEA-COMP:11604"/>
        <dbReference type="ChEBI" id="CHEBI:15378"/>
        <dbReference type="ChEBI" id="CHEBI:29999"/>
        <dbReference type="ChEBI" id="CHEBI:30616"/>
        <dbReference type="ChEBI" id="CHEBI:83421"/>
        <dbReference type="ChEBI" id="CHEBI:456216"/>
        <dbReference type="EC" id="2.7.11.1"/>
    </reaction>
</comment>
<dbReference type="PANTHER" id="PTHR24361:SF433">
    <property type="entry name" value="PROTEIN KINASE DOMAIN-CONTAINING PROTEIN"/>
    <property type="match status" value="1"/>
</dbReference>
<name>C5FF21_ARTOC</name>
<evidence type="ECO:0000256" key="1">
    <source>
        <dbReference type="ARBA" id="ARBA00012513"/>
    </source>
</evidence>
<dbReference type="HOGENOM" id="CLU_000288_31_1_1"/>
<dbReference type="EC" id="2.7.11.1" evidence="1"/>
<dbReference type="VEuPathDB" id="FungiDB:MCYG_01203"/>
<dbReference type="GO" id="GO:0005737">
    <property type="term" value="C:cytoplasm"/>
    <property type="evidence" value="ECO:0007669"/>
    <property type="project" value="TreeGrafter"/>
</dbReference>
<dbReference type="PANTHER" id="PTHR24361">
    <property type="entry name" value="MITOGEN-ACTIVATED KINASE KINASE KINASE"/>
    <property type="match status" value="1"/>
</dbReference>
<dbReference type="AlphaFoldDB" id="C5FF21"/>
<evidence type="ECO:0000256" key="2">
    <source>
        <dbReference type="ARBA" id="ARBA00022527"/>
    </source>
</evidence>
<gene>
    <name evidence="10" type="ORF">MCYG_01203</name>
</gene>
<keyword evidence="2" id="KW-0723">Serine/threonine-protein kinase</keyword>
<dbReference type="EMBL" id="DS995701">
    <property type="protein sequence ID" value="EEQ28315.1"/>
    <property type="molecule type" value="Genomic_DNA"/>
</dbReference>
<dbReference type="STRING" id="554155.C5FF21"/>
<keyword evidence="11" id="KW-1185">Reference proteome</keyword>
<accession>C5FF21</accession>
<dbReference type="InterPro" id="IPR053235">
    <property type="entry name" value="Ser_Thr_kinase"/>
</dbReference>
<dbReference type="SMART" id="SM00220">
    <property type="entry name" value="S_TKc"/>
    <property type="match status" value="1"/>
</dbReference>
<sequence length="404" mass="47176">MGFHSYDTLNKHHCVGVGGYAYVYHVSPTIVVKTVRPDRDHEEEKVMGHPLQKDIAFYKCLNERQDRCPHIVECFLIFPEHLFLSFCANKAIIYRFHEYQERENDHFFGRLIRVKDYEDPTLIARWIQQLTSALEYVERMGFCHNDLNTSNCLLDERLNLKLSDFGRATTIGQLLEYTRAPWAVQLAAGPLEGTYGLCSARTEQFAVGSLLYYMVYGHKPYEDINLDWPELERRFEEMRFPELNRHEIFDSLIFGCWYNVYPTMALVAYDFKRKTKDIALIAEYTTIDRTKETKTCEALLWVWKLHEGIIHSHLKRLLYAGRTQCRELWSPNIAPTSIMNGACRELCNIPITQDINQPFFSQLSQAPVVDSDVTPVSVLMSRQSFYRMVNKISSLVRDNLVPIE</sequence>
<keyword evidence="6" id="KW-0067">ATP-binding</keyword>
<dbReference type="OrthoDB" id="1668230at2759"/>
<keyword evidence="3" id="KW-0808">Transferase</keyword>
<dbReference type="GeneID" id="9228640"/>
<evidence type="ECO:0000256" key="3">
    <source>
        <dbReference type="ARBA" id="ARBA00022679"/>
    </source>
</evidence>
<dbReference type="RefSeq" id="XP_002851099.1">
    <property type="nucleotide sequence ID" value="XM_002851053.1"/>
</dbReference>
<evidence type="ECO:0000256" key="8">
    <source>
        <dbReference type="ARBA" id="ARBA00048679"/>
    </source>
</evidence>
<comment type="catalytic activity">
    <reaction evidence="7">
        <text>L-threonyl-[protein] + ATP = O-phospho-L-threonyl-[protein] + ADP + H(+)</text>
        <dbReference type="Rhea" id="RHEA:46608"/>
        <dbReference type="Rhea" id="RHEA-COMP:11060"/>
        <dbReference type="Rhea" id="RHEA-COMP:11605"/>
        <dbReference type="ChEBI" id="CHEBI:15378"/>
        <dbReference type="ChEBI" id="CHEBI:30013"/>
        <dbReference type="ChEBI" id="CHEBI:30616"/>
        <dbReference type="ChEBI" id="CHEBI:61977"/>
        <dbReference type="ChEBI" id="CHEBI:456216"/>
        <dbReference type="EC" id="2.7.11.1"/>
    </reaction>
</comment>
<proteinExistence type="predicted"/>
<protein>
    <recommendedName>
        <fullName evidence="1">non-specific serine/threonine protein kinase</fullName>
        <ecNumber evidence="1">2.7.11.1</ecNumber>
    </recommendedName>
</protein>
<keyword evidence="4" id="KW-0547">Nucleotide-binding</keyword>
<feature type="domain" description="Protein kinase" evidence="9">
    <location>
        <begin position="9"/>
        <end position="309"/>
    </location>
</feature>
<dbReference type="GO" id="GO:0004674">
    <property type="term" value="F:protein serine/threonine kinase activity"/>
    <property type="evidence" value="ECO:0007669"/>
    <property type="project" value="UniProtKB-KW"/>
</dbReference>
<dbReference type="Gene3D" id="1.10.510.10">
    <property type="entry name" value="Transferase(Phosphotransferase) domain 1"/>
    <property type="match status" value="1"/>
</dbReference>
<dbReference type="SUPFAM" id="SSF56112">
    <property type="entry name" value="Protein kinase-like (PK-like)"/>
    <property type="match status" value="1"/>
</dbReference>
<dbReference type="Proteomes" id="UP000002035">
    <property type="component" value="Unassembled WGS sequence"/>
</dbReference>
<dbReference type="eggNOG" id="KOG0583">
    <property type="taxonomic scope" value="Eukaryota"/>
</dbReference>